<keyword evidence="8 9" id="KW-0472">Membrane</keyword>
<dbReference type="PROSITE" id="PS00211">
    <property type="entry name" value="ABC_TRANSPORTER_1"/>
    <property type="match status" value="1"/>
</dbReference>
<dbReference type="GO" id="GO:0016887">
    <property type="term" value="F:ATP hydrolysis activity"/>
    <property type="evidence" value="ECO:0007669"/>
    <property type="project" value="InterPro"/>
</dbReference>
<dbReference type="GO" id="GO:0005886">
    <property type="term" value="C:plasma membrane"/>
    <property type="evidence" value="ECO:0007669"/>
    <property type="project" value="UniProtKB-SubCell"/>
</dbReference>
<feature type="domain" description="ABC transmembrane type-1" evidence="11">
    <location>
        <begin position="17"/>
        <end position="307"/>
    </location>
</feature>
<evidence type="ECO:0000256" key="6">
    <source>
        <dbReference type="ARBA" id="ARBA00022840"/>
    </source>
</evidence>
<protein>
    <submittedName>
        <fullName evidence="12">ATP-binding cassette, subfamily B</fullName>
    </submittedName>
</protein>
<dbReference type="PROSITE" id="PS50929">
    <property type="entry name" value="ABC_TM1F"/>
    <property type="match status" value="1"/>
</dbReference>
<dbReference type="InterPro" id="IPR017871">
    <property type="entry name" value="ABC_transporter-like_CS"/>
</dbReference>
<evidence type="ECO:0000259" key="10">
    <source>
        <dbReference type="PROSITE" id="PS50893"/>
    </source>
</evidence>
<dbReference type="OrthoDB" id="9762778at2"/>
<dbReference type="Pfam" id="PF00664">
    <property type="entry name" value="ABC_membrane"/>
    <property type="match status" value="1"/>
</dbReference>
<feature type="transmembrane region" description="Helical" evidence="9">
    <location>
        <begin position="128"/>
        <end position="152"/>
    </location>
</feature>
<sequence length="593" mass="66816">MIKIFKKFTKKEILFIIISLFFIILQVGLDLKLPDYMADITKLLETKNGGHVREIIENGVYMLLCAFGSMLASCLVGFLAAKVAAGLAKRLRGLVYEKTMTFTMEEINTFSTDSLITRTTNDITQIQTLIAMGLQVVIKAPILATWAILKILNKNWQWSFATGVAVCVLMMYLIIMIALVLPKFRKLQTLTDNLNKVTRENLSGIRVVRAYNAEKYQEEKFDVANTNVMRTNLFTGRSMASVFPMMSLLISSLPLVIYWIGMYIIKNAKDIGEKFQLFSDMVVFSSYAIQVIMAFMMLIVVFFIFPRANISAKRINEVLETNTKIFDGAVTENNQKSEGEIEFRNVGFKYPYSNEYAIKDISFTAKKGETVAFIGATGSGKSTLINLIPRFYDVTEGQILIDGVNVKEYSKDILRKKLGYVPQKAVLFKGSIFSNIMFGDNSDNISNDKAESIVKEAIEISQSKEFVEKMKKGFRSVISQGGTNVSGGQKQRISIARAIARKPEILLFDDSFSALDYKTDRILREQLKMQKKETTSLIVAQRIGTIKDADKIVVLDEGKLVGYGTHKELLKNCAVYYEIASSQLSEDEIKKDM</sequence>
<keyword evidence="5" id="KW-0547">Nucleotide-binding</keyword>
<dbReference type="SMART" id="SM00382">
    <property type="entry name" value="AAA"/>
    <property type="match status" value="1"/>
</dbReference>
<evidence type="ECO:0000256" key="7">
    <source>
        <dbReference type="ARBA" id="ARBA00022989"/>
    </source>
</evidence>
<keyword evidence="13" id="KW-1185">Reference proteome</keyword>
<keyword evidence="3" id="KW-1003">Cell membrane</keyword>
<keyword evidence="7 9" id="KW-1133">Transmembrane helix</keyword>
<dbReference type="PANTHER" id="PTHR43394:SF1">
    <property type="entry name" value="ATP-BINDING CASSETTE SUB-FAMILY B MEMBER 10, MITOCHONDRIAL"/>
    <property type="match status" value="1"/>
</dbReference>
<evidence type="ECO:0000256" key="8">
    <source>
        <dbReference type="ARBA" id="ARBA00023136"/>
    </source>
</evidence>
<feature type="transmembrane region" description="Helical" evidence="9">
    <location>
        <begin position="239"/>
        <end position="261"/>
    </location>
</feature>
<dbReference type="PROSITE" id="PS50893">
    <property type="entry name" value="ABC_TRANSPORTER_2"/>
    <property type="match status" value="1"/>
</dbReference>
<evidence type="ECO:0000256" key="1">
    <source>
        <dbReference type="ARBA" id="ARBA00004651"/>
    </source>
</evidence>
<accession>A0A1H3FJI8</accession>
<dbReference type="Gene3D" id="3.40.50.300">
    <property type="entry name" value="P-loop containing nucleotide triphosphate hydrolases"/>
    <property type="match status" value="1"/>
</dbReference>
<dbReference type="InterPro" id="IPR039421">
    <property type="entry name" value="Type_1_exporter"/>
</dbReference>
<reference evidence="12 13" key="1">
    <citation type="submission" date="2016-10" db="EMBL/GenBank/DDBJ databases">
        <authorList>
            <person name="de Groot N.N."/>
        </authorList>
    </citation>
    <scope>NUCLEOTIDE SEQUENCE [LARGE SCALE GENOMIC DNA]</scope>
    <source>
        <strain evidence="12 13">DSM 14045</strain>
    </source>
</reference>
<keyword evidence="2" id="KW-0813">Transport</keyword>
<dbReference type="CDD" id="cd18548">
    <property type="entry name" value="ABC_6TM_Tm287_like"/>
    <property type="match status" value="1"/>
</dbReference>
<organism evidence="12 13">
    <name type="scientific">Lachnobacterium bovis DSM 14045</name>
    <dbReference type="NCBI Taxonomy" id="1122142"/>
    <lineage>
        <taxon>Bacteria</taxon>
        <taxon>Bacillati</taxon>
        <taxon>Bacillota</taxon>
        <taxon>Clostridia</taxon>
        <taxon>Lachnospirales</taxon>
        <taxon>Lachnospiraceae</taxon>
        <taxon>Lachnobacterium</taxon>
    </lineage>
</organism>
<feature type="transmembrane region" description="Helical" evidence="9">
    <location>
        <begin position="281"/>
        <end position="305"/>
    </location>
</feature>
<evidence type="ECO:0000313" key="12">
    <source>
        <dbReference type="EMBL" id="SDX91090.1"/>
    </source>
</evidence>
<name>A0A1H3FJI8_9FIRM</name>
<dbReference type="InterPro" id="IPR003439">
    <property type="entry name" value="ABC_transporter-like_ATP-bd"/>
</dbReference>
<dbReference type="Gene3D" id="1.20.1560.10">
    <property type="entry name" value="ABC transporter type 1, transmembrane domain"/>
    <property type="match status" value="1"/>
</dbReference>
<evidence type="ECO:0000256" key="9">
    <source>
        <dbReference type="SAM" id="Phobius"/>
    </source>
</evidence>
<dbReference type="EMBL" id="FNPG01000005">
    <property type="protein sequence ID" value="SDX91090.1"/>
    <property type="molecule type" value="Genomic_DNA"/>
</dbReference>
<evidence type="ECO:0000256" key="3">
    <source>
        <dbReference type="ARBA" id="ARBA00022475"/>
    </source>
</evidence>
<gene>
    <name evidence="12" type="ORF">SAMN02910414_00258</name>
</gene>
<feature type="transmembrane region" description="Helical" evidence="9">
    <location>
        <begin position="12"/>
        <end position="29"/>
    </location>
</feature>
<comment type="subcellular location">
    <subcellularLocation>
        <location evidence="1">Cell membrane</location>
        <topology evidence="1">Multi-pass membrane protein</topology>
    </subcellularLocation>
</comment>
<dbReference type="RefSeq" id="WP_074715401.1">
    <property type="nucleotide sequence ID" value="NZ_FNPG01000005.1"/>
</dbReference>
<feature type="transmembrane region" description="Helical" evidence="9">
    <location>
        <begin position="60"/>
        <end position="81"/>
    </location>
</feature>
<dbReference type="GO" id="GO:0005524">
    <property type="term" value="F:ATP binding"/>
    <property type="evidence" value="ECO:0007669"/>
    <property type="project" value="UniProtKB-KW"/>
</dbReference>
<evidence type="ECO:0000259" key="11">
    <source>
        <dbReference type="PROSITE" id="PS50929"/>
    </source>
</evidence>
<proteinExistence type="predicted"/>
<dbReference type="AlphaFoldDB" id="A0A1H3FJI8"/>
<dbReference type="SUPFAM" id="SSF90123">
    <property type="entry name" value="ABC transporter transmembrane region"/>
    <property type="match status" value="1"/>
</dbReference>
<evidence type="ECO:0000313" key="13">
    <source>
        <dbReference type="Proteomes" id="UP000183918"/>
    </source>
</evidence>
<dbReference type="SUPFAM" id="SSF52540">
    <property type="entry name" value="P-loop containing nucleoside triphosphate hydrolases"/>
    <property type="match status" value="1"/>
</dbReference>
<dbReference type="Pfam" id="PF00005">
    <property type="entry name" value="ABC_tran"/>
    <property type="match status" value="1"/>
</dbReference>
<keyword evidence="4 9" id="KW-0812">Transmembrane</keyword>
<evidence type="ECO:0000256" key="4">
    <source>
        <dbReference type="ARBA" id="ARBA00022692"/>
    </source>
</evidence>
<keyword evidence="6 12" id="KW-0067">ATP-binding</keyword>
<evidence type="ECO:0000256" key="2">
    <source>
        <dbReference type="ARBA" id="ARBA00022448"/>
    </source>
</evidence>
<dbReference type="GO" id="GO:0015421">
    <property type="term" value="F:ABC-type oligopeptide transporter activity"/>
    <property type="evidence" value="ECO:0007669"/>
    <property type="project" value="TreeGrafter"/>
</dbReference>
<dbReference type="InterPro" id="IPR003593">
    <property type="entry name" value="AAA+_ATPase"/>
</dbReference>
<dbReference type="InterPro" id="IPR036640">
    <property type="entry name" value="ABC1_TM_sf"/>
</dbReference>
<dbReference type="FunFam" id="3.40.50.300:FF:000854">
    <property type="entry name" value="Multidrug ABC transporter ATP-binding protein"/>
    <property type="match status" value="1"/>
</dbReference>
<dbReference type="InterPro" id="IPR011527">
    <property type="entry name" value="ABC1_TM_dom"/>
</dbReference>
<dbReference type="STRING" id="1122142.SAMN02910414_00258"/>
<evidence type="ECO:0000256" key="5">
    <source>
        <dbReference type="ARBA" id="ARBA00022741"/>
    </source>
</evidence>
<dbReference type="InterPro" id="IPR027417">
    <property type="entry name" value="P-loop_NTPase"/>
</dbReference>
<dbReference type="Proteomes" id="UP000183918">
    <property type="component" value="Unassembled WGS sequence"/>
</dbReference>
<feature type="domain" description="ABC transporter" evidence="10">
    <location>
        <begin position="341"/>
        <end position="582"/>
    </location>
</feature>
<feature type="transmembrane region" description="Helical" evidence="9">
    <location>
        <begin position="158"/>
        <end position="181"/>
    </location>
</feature>
<dbReference type="PANTHER" id="PTHR43394">
    <property type="entry name" value="ATP-DEPENDENT PERMEASE MDL1, MITOCHONDRIAL"/>
    <property type="match status" value="1"/>
</dbReference>